<protein>
    <submittedName>
        <fullName evidence="2">Uncharacterized protein</fullName>
    </submittedName>
</protein>
<keyword evidence="3" id="KW-1185">Reference proteome</keyword>
<evidence type="ECO:0000256" key="1">
    <source>
        <dbReference type="SAM" id="MobiDB-lite"/>
    </source>
</evidence>
<evidence type="ECO:0000313" key="2">
    <source>
        <dbReference type="EnsemblPlants" id="OB06G28220.1"/>
    </source>
</evidence>
<proteinExistence type="predicted"/>
<dbReference type="AlphaFoldDB" id="J3MFM8"/>
<evidence type="ECO:0000313" key="3">
    <source>
        <dbReference type="Proteomes" id="UP000006038"/>
    </source>
</evidence>
<name>J3MFM8_ORYBR</name>
<dbReference type="HOGENOM" id="CLU_2389712_0_0_1"/>
<organism evidence="2">
    <name type="scientific">Oryza brachyantha</name>
    <name type="common">malo sina</name>
    <dbReference type="NCBI Taxonomy" id="4533"/>
    <lineage>
        <taxon>Eukaryota</taxon>
        <taxon>Viridiplantae</taxon>
        <taxon>Streptophyta</taxon>
        <taxon>Embryophyta</taxon>
        <taxon>Tracheophyta</taxon>
        <taxon>Spermatophyta</taxon>
        <taxon>Magnoliopsida</taxon>
        <taxon>Liliopsida</taxon>
        <taxon>Poales</taxon>
        <taxon>Poaceae</taxon>
        <taxon>BOP clade</taxon>
        <taxon>Oryzoideae</taxon>
        <taxon>Oryzeae</taxon>
        <taxon>Oryzinae</taxon>
        <taxon>Oryza</taxon>
    </lineage>
</organism>
<reference evidence="2" key="2">
    <citation type="submission" date="2013-04" db="UniProtKB">
        <authorList>
            <consortium name="EnsemblPlants"/>
        </authorList>
    </citation>
    <scope>IDENTIFICATION</scope>
</reference>
<accession>J3MFM8</accession>
<feature type="region of interest" description="Disordered" evidence="1">
    <location>
        <begin position="1"/>
        <end position="77"/>
    </location>
</feature>
<dbReference type="Proteomes" id="UP000006038">
    <property type="component" value="Chromosome 6"/>
</dbReference>
<dbReference type="Gramene" id="OB06G28220.1">
    <property type="protein sequence ID" value="OB06G28220.1"/>
    <property type="gene ID" value="OB06G28220"/>
</dbReference>
<dbReference type="EnsemblPlants" id="OB06G28220.1">
    <property type="protein sequence ID" value="OB06G28220.1"/>
    <property type="gene ID" value="OB06G28220"/>
</dbReference>
<feature type="compositionally biased region" description="Polar residues" evidence="1">
    <location>
        <begin position="65"/>
        <end position="77"/>
    </location>
</feature>
<reference evidence="2" key="1">
    <citation type="journal article" date="2013" name="Nat. Commun.">
        <title>Whole-genome sequencing of Oryza brachyantha reveals mechanisms underlying Oryza genome evolution.</title>
        <authorList>
            <person name="Chen J."/>
            <person name="Huang Q."/>
            <person name="Gao D."/>
            <person name="Wang J."/>
            <person name="Lang Y."/>
            <person name="Liu T."/>
            <person name="Li B."/>
            <person name="Bai Z."/>
            <person name="Luis Goicoechea J."/>
            <person name="Liang C."/>
            <person name="Chen C."/>
            <person name="Zhang W."/>
            <person name="Sun S."/>
            <person name="Liao Y."/>
            <person name="Zhang X."/>
            <person name="Yang L."/>
            <person name="Song C."/>
            <person name="Wang M."/>
            <person name="Shi J."/>
            <person name="Liu G."/>
            <person name="Liu J."/>
            <person name="Zhou H."/>
            <person name="Zhou W."/>
            <person name="Yu Q."/>
            <person name="An N."/>
            <person name="Chen Y."/>
            <person name="Cai Q."/>
            <person name="Wang B."/>
            <person name="Liu B."/>
            <person name="Min J."/>
            <person name="Huang Y."/>
            <person name="Wu H."/>
            <person name="Li Z."/>
            <person name="Zhang Y."/>
            <person name="Yin Y."/>
            <person name="Song W."/>
            <person name="Jiang J."/>
            <person name="Jackson S.A."/>
            <person name="Wing R.A."/>
            <person name="Wang J."/>
            <person name="Chen M."/>
        </authorList>
    </citation>
    <scope>NUCLEOTIDE SEQUENCE [LARGE SCALE GENOMIC DNA]</scope>
    <source>
        <strain evidence="2">cv. IRGC 101232</strain>
    </source>
</reference>
<sequence>MAEIGRRTSELSSTAEIGRRTSEAAWPGELETKRMRHSGASEAQGGADPTRRRSPLGGSGVGPRRTTSGDVLPSTTAEGSWFCSSLFDKSCCDS</sequence>